<gene>
    <name evidence="1" type="ORF">EHT25_25635</name>
</gene>
<evidence type="ECO:0000313" key="1">
    <source>
        <dbReference type="EMBL" id="RRB00010.1"/>
    </source>
</evidence>
<evidence type="ECO:0000313" key="2">
    <source>
        <dbReference type="Proteomes" id="UP000271925"/>
    </source>
</evidence>
<dbReference type="RefSeq" id="WP_124878042.1">
    <property type="nucleotide sequence ID" value="NZ_RQJO01000011.1"/>
</dbReference>
<reference evidence="1 2" key="1">
    <citation type="submission" date="2018-11" db="EMBL/GenBank/DDBJ databases">
        <authorList>
            <person name="Zhou Z."/>
            <person name="Wang G."/>
        </authorList>
    </citation>
    <scope>NUCLEOTIDE SEQUENCE [LARGE SCALE GENOMIC DNA]</scope>
    <source>
        <strain evidence="1 2">KCTC52004</strain>
    </source>
</reference>
<organism evidence="1 2">
    <name type="scientific">Larkinella rosea</name>
    <dbReference type="NCBI Taxonomy" id="2025312"/>
    <lineage>
        <taxon>Bacteria</taxon>
        <taxon>Pseudomonadati</taxon>
        <taxon>Bacteroidota</taxon>
        <taxon>Cytophagia</taxon>
        <taxon>Cytophagales</taxon>
        <taxon>Spirosomataceae</taxon>
        <taxon>Larkinella</taxon>
    </lineage>
</organism>
<sequence length="86" mass="9661">MRTSAGAFHHRVQRPFSVHERRPLRISHLFSLPITNLEDGTHAIHRFVDFTISNRATDVVQNLSGYDMPRLSAGLPTLSLPTNRAG</sequence>
<accession>A0A3P1BFZ0</accession>
<dbReference type="Proteomes" id="UP000271925">
    <property type="component" value="Unassembled WGS sequence"/>
</dbReference>
<dbReference type="AlphaFoldDB" id="A0A3P1BFZ0"/>
<protein>
    <submittedName>
        <fullName evidence="1">Uncharacterized protein</fullName>
    </submittedName>
</protein>
<proteinExistence type="predicted"/>
<name>A0A3P1BFZ0_9BACT</name>
<keyword evidence="2" id="KW-1185">Reference proteome</keyword>
<comment type="caution">
    <text evidence="1">The sequence shown here is derived from an EMBL/GenBank/DDBJ whole genome shotgun (WGS) entry which is preliminary data.</text>
</comment>
<dbReference type="EMBL" id="RQJO01000011">
    <property type="protein sequence ID" value="RRB00010.1"/>
    <property type="molecule type" value="Genomic_DNA"/>
</dbReference>